<feature type="transmembrane region" description="Helical" evidence="9">
    <location>
        <begin position="347"/>
        <end position="364"/>
    </location>
</feature>
<feature type="binding site" evidence="6">
    <location>
        <position position="25"/>
    </location>
    <ligand>
        <name>Na(+)</name>
        <dbReference type="ChEBI" id="CHEBI:29101"/>
        <label>1</label>
    </ligand>
</feature>
<proteinExistence type="inferred from homology"/>
<dbReference type="EMBL" id="CAJNOK010004999">
    <property type="protein sequence ID" value="CAF0956960.1"/>
    <property type="molecule type" value="Genomic_DNA"/>
</dbReference>
<keyword evidence="8" id="KW-0769">Symport</keyword>
<dbReference type="EMBL" id="CAJOBA010005004">
    <property type="protein sequence ID" value="CAF3730072.1"/>
    <property type="molecule type" value="Genomic_DNA"/>
</dbReference>
<comment type="caution">
    <text evidence="11">The sequence shown here is derived from an EMBL/GenBank/DDBJ whole genome shotgun (WGS) entry which is preliminary data.</text>
</comment>
<keyword evidence="6" id="KW-0915">Sodium</keyword>
<feature type="disulfide bond" evidence="7">
    <location>
        <begin position="111"/>
        <end position="120"/>
    </location>
</feature>
<keyword evidence="2 8" id="KW-0813">Transport</keyword>
<dbReference type="PROSITE" id="PS00754">
    <property type="entry name" value="NA_NEUROTRAN_SYMP_2"/>
    <property type="match status" value="1"/>
</dbReference>
<evidence type="ECO:0000256" key="8">
    <source>
        <dbReference type="RuleBase" id="RU003732"/>
    </source>
</evidence>
<evidence type="ECO:0000313" key="10">
    <source>
        <dbReference type="EMBL" id="CAF0956960.1"/>
    </source>
</evidence>
<dbReference type="Proteomes" id="UP000682733">
    <property type="component" value="Unassembled WGS sequence"/>
</dbReference>
<dbReference type="SUPFAM" id="SSF161070">
    <property type="entry name" value="SNF-like"/>
    <property type="match status" value="1"/>
</dbReference>
<accession>A0A8S2I8U8</accession>
<feature type="binding site" evidence="6">
    <location>
        <position position="362"/>
    </location>
    <ligand>
        <name>Na(+)</name>
        <dbReference type="ChEBI" id="CHEBI:29101"/>
        <label>1</label>
    </ligand>
</feature>
<comment type="subcellular location">
    <subcellularLocation>
        <location evidence="1">Membrane</location>
        <topology evidence="1">Multi-pass membrane protein</topology>
    </subcellularLocation>
</comment>
<feature type="binding site" evidence="6">
    <location>
        <position position="27"/>
    </location>
    <ligand>
        <name>Na(+)</name>
        <dbReference type="ChEBI" id="CHEBI:29101"/>
        <label>1</label>
    </ligand>
</feature>
<evidence type="ECO:0000313" key="11">
    <source>
        <dbReference type="EMBL" id="CAF3730072.1"/>
    </source>
</evidence>
<evidence type="ECO:0000313" key="12">
    <source>
        <dbReference type="Proteomes" id="UP000682733"/>
    </source>
</evidence>
<dbReference type="GO" id="GO:0005283">
    <property type="term" value="F:amino acid:sodium symporter activity"/>
    <property type="evidence" value="ECO:0007669"/>
    <property type="project" value="TreeGrafter"/>
</dbReference>
<dbReference type="GO" id="GO:0005886">
    <property type="term" value="C:plasma membrane"/>
    <property type="evidence" value="ECO:0007669"/>
    <property type="project" value="TreeGrafter"/>
</dbReference>
<keyword evidence="7" id="KW-1015">Disulfide bond</keyword>
<dbReference type="GO" id="GO:0046872">
    <property type="term" value="F:metal ion binding"/>
    <property type="evidence" value="ECO:0007669"/>
    <property type="project" value="UniProtKB-KW"/>
</dbReference>
<protein>
    <recommendedName>
        <fullName evidence="8">Transporter</fullName>
    </recommendedName>
</protein>
<feature type="transmembrane region" description="Helical" evidence="9">
    <location>
        <begin position="167"/>
        <end position="186"/>
    </location>
</feature>
<dbReference type="PANTHER" id="PTHR11616:SF303">
    <property type="entry name" value="SODIUM- AND CHLORIDE-DEPENDENT GABA TRANSPORTER INE"/>
    <property type="match status" value="1"/>
</dbReference>
<feature type="transmembrane region" description="Helical" evidence="9">
    <location>
        <begin position="395"/>
        <end position="420"/>
    </location>
</feature>
<feature type="transmembrane region" description="Helical" evidence="9">
    <location>
        <begin position="72"/>
        <end position="99"/>
    </location>
</feature>
<feature type="transmembrane region" description="Helical" evidence="9">
    <location>
        <begin position="426"/>
        <end position="447"/>
    </location>
</feature>
<dbReference type="PRINTS" id="PR00176">
    <property type="entry name" value="NANEUSMPORT"/>
</dbReference>
<feature type="transmembrane region" description="Helical" evidence="9">
    <location>
        <begin position="46"/>
        <end position="66"/>
    </location>
</feature>
<dbReference type="PROSITE" id="PS50267">
    <property type="entry name" value="NA_NEUROTRAN_SYMP_3"/>
    <property type="match status" value="1"/>
</dbReference>
<feature type="transmembrane region" description="Helical" evidence="9">
    <location>
        <begin position="17"/>
        <end position="34"/>
    </location>
</feature>
<dbReference type="PANTHER" id="PTHR11616">
    <property type="entry name" value="SODIUM/CHLORIDE DEPENDENT TRANSPORTER"/>
    <property type="match status" value="1"/>
</dbReference>
<dbReference type="InterPro" id="IPR000175">
    <property type="entry name" value="Na/ntran_symport"/>
</dbReference>
<feature type="binding site" evidence="6">
    <location>
        <position position="248"/>
    </location>
    <ligand>
        <name>Na(+)</name>
        <dbReference type="ChEBI" id="CHEBI:29101"/>
        <label>1</label>
    </ligand>
</feature>
<evidence type="ECO:0000256" key="6">
    <source>
        <dbReference type="PIRSR" id="PIRSR600175-1"/>
    </source>
</evidence>
<feature type="binding site" evidence="6">
    <location>
        <position position="28"/>
    </location>
    <ligand>
        <name>Na(+)</name>
        <dbReference type="ChEBI" id="CHEBI:29101"/>
        <label>1</label>
    </ligand>
</feature>
<reference evidence="11" key="1">
    <citation type="submission" date="2021-02" db="EMBL/GenBank/DDBJ databases">
        <authorList>
            <person name="Nowell W R."/>
        </authorList>
    </citation>
    <scope>NUCLEOTIDE SEQUENCE</scope>
</reference>
<evidence type="ECO:0000256" key="7">
    <source>
        <dbReference type="PIRSR" id="PIRSR600175-2"/>
    </source>
</evidence>
<feature type="transmembrane region" description="Helical" evidence="9">
    <location>
        <begin position="323"/>
        <end position="341"/>
    </location>
</feature>
<dbReference type="Pfam" id="PF00209">
    <property type="entry name" value="SNF"/>
    <property type="match status" value="1"/>
</dbReference>
<feature type="transmembrane region" description="Helical" evidence="9">
    <location>
        <begin position="192"/>
        <end position="209"/>
    </location>
</feature>
<evidence type="ECO:0000256" key="5">
    <source>
        <dbReference type="ARBA" id="ARBA00023136"/>
    </source>
</evidence>
<keyword evidence="6" id="KW-0479">Metal-binding</keyword>
<evidence type="ECO:0000256" key="4">
    <source>
        <dbReference type="ARBA" id="ARBA00022989"/>
    </source>
</evidence>
<dbReference type="Proteomes" id="UP000677228">
    <property type="component" value="Unassembled WGS sequence"/>
</dbReference>
<evidence type="ECO:0000256" key="2">
    <source>
        <dbReference type="ARBA" id="ARBA00022448"/>
    </source>
</evidence>
<feature type="transmembrane region" description="Helical" evidence="9">
    <location>
        <begin position="277"/>
        <end position="298"/>
    </location>
</feature>
<dbReference type="GO" id="GO:0089718">
    <property type="term" value="P:amino acid import across plasma membrane"/>
    <property type="evidence" value="ECO:0007669"/>
    <property type="project" value="TreeGrafter"/>
</dbReference>
<name>A0A8S2I8U8_9BILA</name>
<feature type="transmembrane region" description="Helical" evidence="9">
    <location>
        <begin position="467"/>
        <end position="488"/>
    </location>
</feature>
<dbReference type="InterPro" id="IPR037272">
    <property type="entry name" value="SNS_sf"/>
</dbReference>
<feature type="binding site" evidence="6">
    <location>
        <position position="366"/>
    </location>
    <ligand>
        <name>Na(+)</name>
        <dbReference type="ChEBI" id="CHEBI:29101"/>
        <label>1</label>
    </ligand>
</feature>
<evidence type="ECO:0000256" key="3">
    <source>
        <dbReference type="ARBA" id="ARBA00022692"/>
    </source>
</evidence>
<comment type="similarity">
    <text evidence="8">Belongs to the sodium:neurotransmitter symporter (SNF) (TC 2.A.22) family.</text>
</comment>
<dbReference type="AlphaFoldDB" id="A0A8S2I8U8"/>
<evidence type="ECO:0000256" key="9">
    <source>
        <dbReference type="SAM" id="Phobius"/>
    </source>
</evidence>
<keyword evidence="4 9" id="KW-1133">Transmembrane helix</keyword>
<feature type="transmembrane region" description="Helical" evidence="9">
    <location>
        <begin position="508"/>
        <end position="530"/>
    </location>
</feature>
<evidence type="ECO:0000256" key="1">
    <source>
        <dbReference type="ARBA" id="ARBA00004141"/>
    </source>
</evidence>
<keyword evidence="5 9" id="KW-0472">Membrane</keyword>
<feature type="binding site" evidence="6">
    <location>
        <position position="365"/>
    </location>
    <ligand>
        <name>Na(+)</name>
        <dbReference type="ChEBI" id="CHEBI:29101"/>
        <label>1</label>
    </ligand>
</feature>
<feature type="binding site" evidence="6">
    <location>
        <position position="32"/>
    </location>
    <ligand>
        <name>Na(+)</name>
        <dbReference type="ChEBI" id="CHEBI:29101"/>
        <label>1</label>
    </ligand>
</feature>
<sequence length="586" mass="66319">MSNSQQQLTRPQWSKKIEFILACVGYAVGLGNVWRFPYLCYSSGGGAFLIPFFITLLFCAFPLMYMELAVGAGVATVVMTFWLVTYYVVILAWALYYLIYSFQKDVPWKGCKNPWNKNTCYDSYDSQLSNNTLKMNGTLSPGDEYYRYKVLQMSSTINDIGSMRYELVAYAAILWIIVYFCIWKGVKSAGKVVYVTATFPYIVLLILVIRGCTLPGAKQGLIYFFKPKWGDLLKAKVWLKAAQQNFNSVGIAFGSLIAMSSYNNFNNNIIRDVLPVVILDAFTSIIAGTAIFSVLGYIAHTQKTDIDNVVLQVLLYKIQNRKGYIEVLLGPGLVFSVYPEAIATMKVAPLWAILFFLMLLFLGIDSQFTMVEVVVTTIEDEFHVHFRKYFKRKEYLVIAVCLITFLLGLVYFTQAGIYFFTLVDHFAAGVSLMYIAFFEVIAIVWFYGAKRLANNVEEMTGKQPHIFFVICWYAVAPALILAIWIFSFTDLKRIRFGKDYVFPVWAETVGWCIALLSIIAIPLGAMHAIYKADGNTLWQKFKTSLVSTIPETSKKIVRHSESISASPAIGETSYEIKTALLNHEPT</sequence>
<gene>
    <name evidence="10" type="ORF">OVA965_LOCUS12433</name>
    <name evidence="11" type="ORF">TMI583_LOCUS12437</name>
</gene>
<organism evidence="11 12">
    <name type="scientific">Didymodactylos carnosus</name>
    <dbReference type="NCBI Taxonomy" id="1234261"/>
    <lineage>
        <taxon>Eukaryota</taxon>
        <taxon>Metazoa</taxon>
        <taxon>Spiralia</taxon>
        <taxon>Gnathifera</taxon>
        <taxon>Rotifera</taxon>
        <taxon>Eurotatoria</taxon>
        <taxon>Bdelloidea</taxon>
        <taxon>Philodinida</taxon>
        <taxon>Philodinidae</taxon>
        <taxon>Didymodactylos</taxon>
    </lineage>
</organism>
<dbReference type="PROSITE" id="PS00610">
    <property type="entry name" value="NA_NEUROTRAN_SYMP_1"/>
    <property type="match status" value="1"/>
</dbReference>
<keyword evidence="3 8" id="KW-0812">Transmembrane</keyword>